<dbReference type="CDD" id="cd24133">
    <property type="entry name" value="ASKHA_NBD_TsaD_bac"/>
    <property type="match status" value="1"/>
</dbReference>
<dbReference type="InterPro" id="IPR017861">
    <property type="entry name" value="KAE1/TsaD"/>
</dbReference>
<comment type="cofactor">
    <cofactor evidence="8">
        <name>Fe(2+)</name>
        <dbReference type="ChEBI" id="CHEBI:29033"/>
    </cofactor>
    <text evidence="8">Binds 1 Fe(2+) ion per subunit.</text>
</comment>
<keyword evidence="3 8" id="KW-0819">tRNA processing</keyword>
<evidence type="ECO:0000256" key="2">
    <source>
        <dbReference type="ARBA" id="ARBA00022679"/>
    </source>
</evidence>
<evidence type="ECO:0000313" key="10">
    <source>
        <dbReference type="EMBL" id="KAB7654842.1"/>
    </source>
</evidence>
<evidence type="ECO:0000256" key="3">
    <source>
        <dbReference type="ARBA" id="ARBA00022694"/>
    </source>
</evidence>
<dbReference type="FunFam" id="3.30.420.40:FF:000040">
    <property type="entry name" value="tRNA N6-adenosine threonylcarbamoyltransferase"/>
    <property type="match status" value="1"/>
</dbReference>
<dbReference type="PRINTS" id="PR00789">
    <property type="entry name" value="OSIALOPTASE"/>
</dbReference>
<keyword evidence="4 8" id="KW-0479">Metal-binding</keyword>
<evidence type="ECO:0000256" key="5">
    <source>
        <dbReference type="ARBA" id="ARBA00023004"/>
    </source>
</evidence>
<feature type="binding site" evidence="8">
    <location>
        <position position="302"/>
    </location>
    <ligand>
        <name>Fe cation</name>
        <dbReference type="ChEBI" id="CHEBI:24875"/>
    </ligand>
</feature>
<dbReference type="EMBL" id="WEHX01000095">
    <property type="protein sequence ID" value="KAB7654842.1"/>
    <property type="molecule type" value="Genomic_DNA"/>
</dbReference>
<keyword evidence="1 8" id="KW-0963">Cytoplasm</keyword>
<dbReference type="FunFam" id="3.30.420.40:FF:000012">
    <property type="entry name" value="tRNA N6-adenosine threonylcarbamoyltransferase"/>
    <property type="match status" value="1"/>
</dbReference>
<keyword evidence="5 8" id="KW-0408">Iron</keyword>
<feature type="binding site" evidence="8">
    <location>
        <position position="167"/>
    </location>
    <ligand>
        <name>substrate</name>
    </ligand>
</feature>
<dbReference type="NCBIfam" id="TIGR03723">
    <property type="entry name" value="T6A_TsaD_YgjD"/>
    <property type="match status" value="1"/>
</dbReference>
<evidence type="ECO:0000256" key="7">
    <source>
        <dbReference type="ARBA" id="ARBA00048117"/>
    </source>
</evidence>
<dbReference type="InterPro" id="IPR022450">
    <property type="entry name" value="TsaD"/>
</dbReference>
<dbReference type="NCBIfam" id="TIGR00329">
    <property type="entry name" value="gcp_kae1"/>
    <property type="match status" value="1"/>
</dbReference>
<comment type="catalytic activity">
    <reaction evidence="7 8">
        <text>L-threonylcarbamoyladenylate + adenosine(37) in tRNA = N(6)-L-threonylcarbamoyladenosine(37) in tRNA + AMP + H(+)</text>
        <dbReference type="Rhea" id="RHEA:37059"/>
        <dbReference type="Rhea" id="RHEA-COMP:10162"/>
        <dbReference type="Rhea" id="RHEA-COMP:10163"/>
        <dbReference type="ChEBI" id="CHEBI:15378"/>
        <dbReference type="ChEBI" id="CHEBI:73682"/>
        <dbReference type="ChEBI" id="CHEBI:74411"/>
        <dbReference type="ChEBI" id="CHEBI:74418"/>
        <dbReference type="ChEBI" id="CHEBI:456215"/>
        <dbReference type="EC" id="2.3.1.234"/>
    </reaction>
</comment>
<feature type="binding site" evidence="8">
    <location>
        <position position="274"/>
    </location>
    <ligand>
        <name>substrate</name>
    </ligand>
</feature>
<feature type="binding site" evidence="8">
    <location>
        <position position="180"/>
    </location>
    <ligand>
        <name>substrate</name>
    </ligand>
</feature>
<dbReference type="GO" id="GO:0005737">
    <property type="term" value="C:cytoplasm"/>
    <property type="evidence" value="ECO:0007669"/>
    <property type="project" value="UniProtKB-SubCell"/>
</dbReference>
<reference evidence="10 11" key="1">
    <citation type="submission" date="2019-10" db="EMBL/GenBank/DDBJ databases">
        <title>Genome diversity of Sutterella seckii.</title>
        <authorList>
            <person name="Chaplin A.V."/>
            <person name="Sokolova S.R."/>
            <person name="Mosin K.A."/>
            <person name="Ivanova E.L."/>
            <person name="Kochetkova T.O."/>
            <person name="Goltsov A.Y."/>
            <person name="Trofimov D.Y."/>
            <person name="Efimov B.A."/>
        </authorList>
    </citation>
    <scope>NUCLEOTIDE SEQUENCE [LARGE SCALE GENOMIC DNA]</scope>
    <source>
        <strain evidence="10 11">ASD393</strain>
    </source>
</reference>
<comment type="similarity">
    <text evidence="8">Belongs to the KAE1 / TsaD family.</text>
</comment>
<dbReference type="RefSeq" id="WP_152158971.1">
    <property type="nucleotide sequence ID" value="NZ_WEHX01000095.1"/>
</dbReference>
<dbReference type="EC" id="2.3.1.234" evidence="8"/>
<dbReference type="GO" id="GO:0061711">
    <property type="term" value="F:tRNA N(6)-L-threonylcarbamoyladenine synthase activity"/>
    <property type="evidence" value="ECO:0007669"/>
    <property type="project" value="UniProtKB-EC"/>
</dbReference>
<evidence type="ECO:0000256" key="6">
    <source>
        <dbReference type="ARBA" id="ARBA00023315"/>
    </source>
</evidence>
<sequence>MLVLGIESSCDETGAALISDTEGLLADALHTQIDMHRAYGGVVPELASRDHIRRVVALTDEVLAKAGKTRRDITAIAVTEGPGLAGALLAGNAVAHAMGFALGIPVVGVHHLEGHLLAARLAKPAPQFPFLALLVSGGHTQILRVESFGSYELLGETLDDAAGEAFDKTAQLLGLPYPGGPAVSALAEKGTPGAIELARPMIHAPNLMMSFSGLKTSVLTAVTNAPDPKDEVFRANLARGFVDALVDVLAAKLVRAIKMTRLNHVVVAGGVSANRQLRERLTQEVERRRGKIYFPPMRLCTDNGAMIAAAGIARLESMTQEERDALVETLSFGVRPRWPLESLPKAQVPEALTV</sequence>
<evidence type="ECO:0000313" key="11">
    <source>
        <dbReference type="Proteomes" id="UP000430564"/>
    </source>
</evidence>
<comment type="function">
    <text evidence="8">Required for the formation of a threonylcarbamoyl group on adenosine at position 37 (t(6)A37) in tRNAs that read codons beginning with adenine. Is involved in the transfer of the threonylcarbamoyl moiety of threonylcarbamoyl-AMP (TC-AMP) to the N6 group of A37, together with TsaE and TsaB. TsaD likely plays a direct catalytic role in this reaction.</text>
</comment>
<proteinExistence type="inferred from homology"/>
<dbReference type="AlphaFoldDB" id="A0A6I1ELV6"/>
<evidence type="ECO:0000256" key="4">
    <source>
        <dbReference type="ARBA" id="ARBA00022723"/>
    </source>
</evidence>
<name>A0A6I1ELV6_9BURK</name>
<feature type="binding site" evidence="8">
    <location>
        <position position="111"/>
    </location>
    <ligand>
        <name>Fe cation</name>
        <dbReference type="ChEBI" id="CHEBI:24875"/>
    </ligand>
</feature>
<evidence type="ECO:0000256" key="1">
    <source>
        <dbReference type="ARBA" id="ARBA00022490"/>
    </source>
</evidence>
<comment type="caution">
    <text evidence="10">The sequence shown here is derived from an EMBL/GenBank/DDBJ whole genome shotgun (WGS) entry which is preliminary data.</text>
</comment>
<feature type="binding site" evidence="8">
    <location>
        <begin position="134"/>
        <end position="138"/>
    </location>
    <ligand>
        <name>substrate</name>
    </ligand>
</feature>
<dbReference type="HAMAP" id="MF_01445">
    <property type="entry name" value="TsaD"/>
    <property type="match status" value="1"/>
</dbReference>
<keyword evidence="2 8" id="KW-0808">Transferase</keyword>
<dbReference type="SUPFAM" id="SSF53067">
    <property type="entry name" value="Actin-like ATPase domain"/>
    <property type="match status" value="2"/>
</dbReference>
<dbReference type="PANTHER" id="PTHR11735:SF6">
    <property type="entry name" value="TRNA N6-ADENOSINE THREONYLCARBAMOYLTRANSFERASE, MITOCHONDRIAL"/>
    <property type="match status" value="1"/>
</dbReference>
<dbReference type="PANTHER" id="PTHR11735">
    <property type="entry name" value="TRNA N6-ADENOSINE THREONYLCARBAMOYLTRANSFERASE"/>
    <property type="match status" value="1"/>
</dbReference>
<keyword evidence="6 8" id="KW-0012">Acyltransferase</keyword>
<feature type="domain" description="Gcp-like" evidence="9">
    <location>
        <begin position="24"/>
        <end position="308"/>
    </location>
</feature>
<dbReference type="GO" id="GO:0002949">
    <property type="term" value="P:tRNA threonylcarbamoyladenosine modification"/>
    <property type="evidence" value="ECO:0007669"/>
    <property type="project" value="UniProtKB-UniRule"/>
</dbReference>
<organism evidence="10 11">
    <name type="scientific">Sutterella seckii</name>
    <dbReference type="NCBI Taxonomy" id="1944635"/>
    <lineage>
        <taxon>Bacteria</taxon>
        <taxon>Pseudomonadati</taxon>
        <taxon>Pseudomonadota</taxon>
        <taxon>Betaproteobacteria</taxon>
        <taxon>Burkholderiales</taxon>
        <taxon>Sutterellaceae</taxon>
        <taxon>Sutterella</taxon>
    </lineage>
</organism>
<protein>
    <recommendedName>
        <fullName evidence="8">tRNA N6-adenosine threonylcarbamoyltransferase</fullName>
        <ecNumber evidence="8">2.3.1.234</ecNumber>
    </recommendedName>
    <alternativeName>
        <fullName evidence="8">N6-L-threonylcarbamoyladenine synthase</fullName>
        <shortName evidence="8">t(6)A synthase</shortName>
    </alternativeName>
    <alternativeName>
        <fullName evidence="8">t(6)A37 threonylcarbamoyladenosine biosynthesis protein TsaD</fullName>
    </alternativeName>
    <alternativeName>
        <fullName evidence="8">tRNA threonylcarbamoyladenosine biosynthesis protein TsaD</fullName>
    </alternativeName>
</protein>
<feature type="binding site" evidence="8">
    <location>
        <position position="115"/>
    </location>
    <ligand>
        <name>Fe cation</name>
        <dbReference type="ChEBI" id="CHEBI:24875"/>
    </ligand>
</feature>
<evidence type="ECO:0000256" key="8">
    <source>
        <dbReference type="HAMAP-Rule" id="MF_01445"/>
    </source>
</evidence>
<dbReference type="Gene3D" id="3.30.420.40">
    <property type="match status" value="2"/>
</dbReference>
<dbReference type="Pfam" id="PF00814">
    <property type="entry name" value="TsaD"/>
    <property type="match status" value="1"/>
</dbReference>
<comment type="subcellular location">
    <subcellularLocation>
        <location evidence="8">Cytoplasm</location>
    </subcellularLocation>
</comment>
<evidence type="ECO:0000259" key="9">
    <source>
        <dbReference type="Pfam" id="PF00814"/>
    </source>
</evidence>
<dbReference type="GO" id="GO:0005506">
    <property type="term" value="F:iron ion binding"/>
    <property type="evidence" value="ECO:0007669"/>
    <property type="project" value="UniProtKB-UniRule"/>
</dbReference>
<comment type="caution">
    <text evidence="8">Lacks conserved residue(s) required for the propagation of feature annotation.</text>
</comment>
<accession>A0A6I1ELV6</accession>
<dbReference type="OrthoDB" id="9806197at2"/>
<dbReference type="InterPro" id="IPR043129">
    <property type="entry name" value="ATPase_NBD"/>
</dbReference>
<dbReference type="Proteomes" id="UP000430564">
    <property type="component" value="Unassembled WGS sequence"/>
</dbReference>
<dbReference type="InterPro" id="IPR000905">
    <property type="entry name" value="Gcp-like_dom"/>
</dbReference>
<gene>
    <name evidence="8 10" type="primary">tsaD</name>
    <name evidence="10" type="ORF">GBM95_10030</name>
</gene>